<gene>
    <name evidence="3" type="ORF">BR63_00215</name>
</gene>
<dbReference type="PANTHER" id="PTHR21666:SF270">
    <property type="entry name" value="MUREIN HYDROLASE ACTIVATOR ENVC"/>
    <property type="match status" value="1"/>
</dbReference>
<keyword evidence="1" id="KW-1133">Transmembrane helix</keyword>
<dbReference type="KEGG" id="tfr:BR63_00215"/>
<dbReference type="PANTHER" id="PTHR21666">
    <property type="entry name" value="PEPTIDASE-RELATED"/>
    <property type="match status" value="1"/>
</dbReference>
<dbReference type="InterPro" id="IPR011055">
    <property type="entry name" value="Dup_hybrid_motif"/>
</dbReference>
<evidence type="ECO:0000313" key="3">
    <source>
        <dbReference type="EMBL" id="QNB44889.1"/>
    </source>
</evidence>
<sequence length="281" mass="30463">MLMLIIKRTLCKYALPILLIMGILITGLYSPVMAVYGGINLVTPVSAPVNAGYLYAEKLTSSSTYGHHGIDFAAASGSDVYAAYTGKVVTKADLGGDSYGKYIIIESNHPNYAGVKFYHLYAHLSDYSDCPAVNQTVYQGNKIAESGSSGNVTGPHLHFEIRMGTNSWYSQRNPEGLLSRSTSDGYGGVLGEVRTSGGSWARYKRISGATKGTDVNYGASYSYFIMANGNPFPDEASYGINYYIARATTGNKTLSYDYGARTQNVTIYANTDYKVNTIYLP</sequence>
<dbReference type="SUPFAM" id="SSF51261">
    <property type="entry name" value="Duplicated hybrid motif"/>
    <property type="match status" value="1"/>
</dbReference>
<dbReference type="GO" id="GO:0004222">
    <property type="term" value="F:metalloendopeptidase activity"/>
    <property type="evidence" value="ECO:0007669"/>
    <property type="project" value="TreeGrafter"/>
</dbReference>
<reference evidence="3 4" key="1">
    <citation type="journal article" date="2019" name="Front. Microbiol.">
        <title>Thermoanaerosceptrum fracticalcis gen. nov. sp. nov., a Novel Fumarate-Fermenting Microorganism From a Deep Fractured Carbonate Aquifer of the US Great Basin.</title>
        <authorList>
            <person name="Hamilton-Brehm S.D."/>
            <person name="Stewart L.E."/>
            <person name="Zavarin M."/>
            <person name="Caldwell M."/>
            <person name="Lawson P.A."/>
            <person name="Onstott T.C."/>
            <person name="Grzymski J."/>
            <person name="Neveux I."/>
            <person name="Lollar B.S."/>
            <person name="Russell C.E."/>
            <person name="Moser D.P."/>
        </authorList>
    </citation>
    <scope>NUCLEOTIDE SEQUENCE [LARGE SCALE GENOMIC DNA]</scope>
    <source>
        <strain evidence="3 4">DRI-13</strain>
    </source>
</reference>
<dbReference type="EMBL" id="CP045798">
    <property type="protein sequence ID" value="QNB44889.1"/>
    <property type="molecule type" value="Genomic_DNA"/>
</dbReference>
<dbReference type="Gene3D" id="2.70.70.10">
    <property type="entry name" value="Glucose Permease (Domain IIA)"/>
    <property type="match status" value="1"/>
</dbReference>
<evidence type="ECO:0000256" key="1">
    <source>
        <dbReference type="SAM" id="Phobius"/>
    </source>
</evidence>
<feature type="domain" description="M23ase beta-sheet core" evidence="2">
    <location>
        <begin position="66"/>
        <end position="165"/>
    </location>
</feature>
<feature type="transmembrane region" description="Helical" evidence="1">
    <location>
        <begin position="12"/>
        <end position="36"/>
    </location>
</feature>
<dbReference type="InterPro" id="IPR016047">
    <property type="entry name" value="M23ase_b-sheet_dom"/>
</dbReference>
<evidence type="ECO:0000259" key="2">
    <source>
        <dbReference type="Pfam" id="PF01551"/>
    </source>
</evidence>
<protein>
    <submittedName>
        <fullName evidence="3">Peptidoglycan DD-metalloendopeptidase family protein</fullName>
    </submittedName>
</protein>
<dbReference type="AlphaFoldDB" id="A0A7G6DYI5"/>
<dbReference type="CDD" id="cd12797">
    <property type="entry name" value="M23_peptidase"/>
    <property type="match status" value="1"/>
</dbReference>
<accession>A0A7G6DYI5</accession>
<keyword evidence="4" id="KW-1185">Reference proteome</keyword>
<organism evidence="3 4">
    <name type="scientific">Thermanaerosceptrum fracticalcis</name>
    <dbReference type="NCBI Taxonomy" id="1712410"/>
    <lineage>
        <taxon>Bacteria</taxon>
        <taxon>Bacillati</taxon>
        <taxon>Bacillota</taxon>
        <taxon>Clostridia</taxon>
        <taxon>Eubacteriales</taxon>
        <taxon>Peptococcaceae</taxon>
        <taxon>Thermanaerosceptrum</taxon>
    </lineage>
</organism>
<name>A0A7G6DYI5_THEFR</name>
<evidence type="ECO:0000313" key="4">
    <source>
        <dbReference type="Proteomes" id="UP000515847"/>
    </source>
</evidence>
<dbReference type="InterPro" id="IPR050570">
    <property type="entry name" value="Cell_wall_metabolism_enzyme"/>
</dbReference>
<keyword evidence="1" id="KW-0472">Membrane</keyword>
<dbReference type="Pfam" id="PF01551">
    <property type="entry name" value="Peptidase_M23"/>
    <property type="match status" value="1"/>
</dbReference>
<proteinExistence type="predicted"/>
<dbReference type="Proteomes" id="UP000515847">
    <property type="component" value="Chromosome"/>
</dbReference>
<keyword evidence="1" id="KW-0812">Transmembrane</keyword>